<keyword evidence="5 9" id="KW-0812">Transmembrane</keyword>
<feature type="transmembrane region" description="Helical" evidence="9">
    <location>
        <begin position="46"/>
        <end position="67"/>
    </location>
</feature>
<comment type="similarity">
    <text evidence="1">Belongs to the KdgT transporter family.</text>
</comment>
<keyword evidence="2" id="KW-0813">Transport</keyword>
<gene>
    <name evidence="10" type="ORF">IAB67_00935</name>
</gene>
<evidence type="ECO:0000256" key="6">
    <source>
        <dbReference type="ARBA" id="ARBA00022847"/>
    </source>
</evidence>
<feature type="transmembrane region" description="Helical" evidence="9">
    <location>
        <begin position="222"/>
        <end position="245"/>
    </location>
</feature>
<evidence type="ECO:0000256" key="8">
    <source>
        <dbReference type="ARBA" id="ARBA00023136"/>
    </source>
</evidence>
<evidence type="ECO:0000256" key="1">
    <source>
        <dbReference type="ARBA" id="ARBA00006430"/>
    </source>
</evidence>
<feature type="transmembrane region" description="Helical" evidence="9">
    <location>
        <begin position="20"/>
        <end position="40"/>
    </location>
</feature>
<sequence>MKKSFNIIKTVEKFPGGMMVIPLLLGCILNTFIPEVLNLGGFTSGIFSKAGTQTIVGLFLFVSGASINIKQVGIPVAKGAVLTVSKVGFGILIGLSIGWIFGADGFLGITPLAAIAALANCNSVMYAVLANQIGDSTDVGAVSVLGLDDGPFFTMIALGASGMATIPFKDIICVIIPLLLGLILGNLDEDIRDLCEKGTPLIIPFNGFILGTGMSLKDVVQAGLPGILLGFISLIFTGFFCYFVYNLIFGRRQKKAVGFGVGNTAGNAVVTPGAIGESDPAWAPYAPGATAQCAAACVVTSILCPLVTMYLHKRLQKKQAAQSAQKA</sequence>
<evidence type="ECO:0000313" key="10">
    <source>
        <dbReference type="EMBL" id="HIU42846.1"/>
    </source>
</evidence>
<protein>
    <submittedName>
        <fullName evidence="10">2-keto-3-deoxygluconate permease</fullName>
    </submittedName>
</protein>
<reference evidence="10" key="2">
    <citation type="journal article" date="2021" name="PeerJ">
        <title>Extensive microbial diversity within the chicken gut microbiome revealed by metagenomics and culture.</title>
        <authorList>
            <person name="Gilroy R."/>
            <person name="Ravi A."/>
            <person name="Getino M."/>
            <person name="Pursley I."/>
            <person name="Horton D.L."/>
            <person name="Alikhan N.F."/>
            <person name="Baker D."/>
            <person name="Gharbi K."/>
            <person name="Hall N."/>
            <person name="Watson M."/>
            <person name="Adriaenssens E.M."/>
            <person name="Foster-Nyarko E."/>
            <person name="Jarju S."/>
            <person name="Secka A."/>
            <person name="Antonio M."/>
            <person name="Oren A."/>
            <person name="Chaudhuri R.R."/>
            <person name="La Ragione R."/>
            <person name="Hildebrand F."/>
            <person name="Pallen M.J."/>
        </authorList>
    </citation>
    <scope>NUCLEOTIDE SEQUENCE</scope>
    <source>
        <strain evidence="10">CHK191-8634</strain>
    </source>
</reference>
<feature type="transmembrane region" description="Helical" evidence="9">
    <location>
        <begin position="79"/>
        <end position="101"/>
    </location>
</feature>
<feature type="transmembrane region" description="Helical" evidence="9">
    <location>
        <begin position="107"/>
        <end position="129"/>
    </location>
</feature>
<keyword evidence="3" id="KW-1003">Cell membrane</keyword>
<dbReference type="PROSITE" id="PS51257">
    <property type="entry name" value="PROKAR_LIPOPROTEIN"/>
    <property type="match status" value="1"/>
</dbReference>
<evidence type="ECO:0000256" key="7">
    <source>
        <dbReference type="ARBA" id="ARBA00022989"/>
    </source>
</evidence>
<dbReference type="GO" id="GO:0015649">
    <property type="term" value="F:2-keto-3-deoxygluconate:proton symporter activity"/>
    <property type="evidence" value="ECO:0007669"/>
    <property type="project" value="InterPro"/>
</dbReference>
<dbReference type="Proteomes" id="UP000824073">
    <property type="component" value="Unassembled WGS sequence"/>
</dbReference>
<dbReference type="InterPro" id="IPR004684">
    <property type="entry name" value="2keto-3dGluconate_permease"/>
</dbReference>
<dbReference type="GO" id="GO:0016020">
    <property type="term" value="C:membrane"/>
    <property type="evidence" value="ECO:0007669"/>
    <property type="project" value="InterPro"/>
</dbReference>
<feature type="transmembrane region" description="Helical" evidence="9">
    <location>
        <begin position="166"/>
        <end position="187"/>
    </location>
</feature>
<evidence type="ECO:0000313" key="11">
    <source>
        <dbReference type="Proteomes" id="UP000824073"/>
    </source>
</evidence>
<name>A0A9D1IU91_9CLOT</name>
<keyword evidence="6" id="KW-0769">Symport</keyword>
<dbReference type="AlphaFoldDB" id="A0A9D1IU91"/>
<dbReference type="EMBL" id="DVMR01000011">
    <property type="protein sequence ID" value="HIU42846.1"/>
    <property type="molecule type" value="Genomic_DNA"/>
</dbReference>
<dbReference type="Pfam" id="PF03812">
    <property type="entry name" value="KdgT"/>
    <property type="match status" value="1"/>
</dbReference>
<evidence type="ECO:0000256" key="9">
    <source>
        <dbReference type="SAM" id="Phobius"/>
    </source>
</evidence>
<evidence type="ECO:0000256" key="2">
    <source>
        <dbReference type="ARBA" id="ARBA00022448"/>
    </source>
</evidence>
<feature type="transmembrane region" description="Helical" evidence="9">
    <location>
        <begin position="257"/>
        <end position="276"/>
    </location>
</feature>
<feature type="transmembrane region" description="Helical" evidence="9">
    <location>
        <begin position="288"/>
        <end position="311"/>
    </location>
</feature>
<evidence type="ECO:0000256" key="5">
    <source>
        <dbReference type="ARBA" id="ARBA00022692"/>
    </source>
</evidence>
<reference evidence="10" key="1">
    <citation type="submission" date="2020-10" db="EMBL/GenBank/DDBJ databases">
        <authorList>
            <person name="Gilroy R."/>
        </authorList>
    </citation>
    <scope>NUCLEOTIDE SEQUENCE</scope>
    <source>
        <strain evidence="10">CHK191-8634</strain>
    </source>
</reference>
<keyword evidence="8 9" id="KW-0472">Membrane</keyword>
<accession>A0A9D1IU91</accession>
<evidence type="ECO:0000256" key="4">
    <source>
        <dbReference type="ARBA" id="ARBA00022597"/>
    </source>
</evidence>
<proteinExistence type="inferred from homology"/>
<comment type="caution">
    <text evidence="10">The sequence shown here is derived from an EMBL/GenBank/DDBJ whole genome shotgun (WGS) entry which is preliminary data.</text>
</comment>
<keyword evidence="4" id="KW-0762">Sugar transport</keyword>
<keyword evidence="7 9" id="KW-1133">Transmembrane helix</keyword>
<evidence type="ECO:0000256" key="3">
    <source>
        <dbReference type="ARBA" id="ARBA00022475"/>
    </source>
</evidence>
<organism evidence="10 11">
    <name type="scientific">Candidatus Ventrousia excrementavium</name>
    <dbReference type="NCBI Taxonomy" id="2840961"/>
    <lineage>
        <taxon>Bacteria</taxon>
        <taxon>Bacillati</taxon>
        <taxon>Bacillota</taxon>
        <taxon>Clostridia</taxon>
        <taxon>Eubacteriales</taxon>
        <taxon>Clostridiaceae</taxon>
        <taxon>Clostridiaceae incertae sedis</taxon>
        <taxon>Candidatus Ventrousia</taxon>
    </lineage>
</organism>